<evidence type="ECO:0000313" key="1">
    <source>
        <dbReference type="EMBL" id="GCL43102.1"/>
    </source>
</evidence>
<name>A0A480AF83_9CYAN</name>
<protein>
    <submittedName>
        <fullName evidence="1">Uncharacterized protein</fullName>
    </submittedName>
</protein>
<organism evidence="1 2">
    <name type="scientific">Dolichospermum planctonicum</name>
    <dbReference type="NCBI Taxonomy" id="136072"/>
    <lineage>
        <taxon>Bacteria</taxon>
        <taxon>Bacillati</taxon>
        <taxon>Cyanobacteriota</taxon>
        <taxon>Cyanophyceae</taxon>
        <taxon>Nostocales</taxon>
        <taxon>Aphanizomenonaceae</taxon>
        <taxon>Dolichospermum</taxon>
    </lineage>
</organism>
<dbReference type="AlphaFoldDB" id="A0A480AF83"/>
<sequence length="97" mass="11102">MLGFTLFNPTYIDYYKKFVDATKTVAIAMEKNGNTKIGIQQALSHNFAFSGVTGTIKFLSWGDRISKAVLFKIRLDTQALTGYNFVRKYYKQFGIIR</sequence>
<accession>A0A480AF83</accession>
<dbReference type="Proteomes" id="UP000299367">
    <property type="component" value="Unassembled WGS sequence"/>
</dbReference>
<evidence type="ECO:0000313" key="2">
    <source>
        <dbReference type="Proteomes" id="UP000299367"/>
    </source>
</evidence>
<comment type="caution">
    <text evidence="1">The sequence shown here is derived from an EMBL/GenBank/DDBJ whole genome shotgun (WGS) entry which is preliminary data.</text>
</comment>
<proteinExistence type="predicted"/>
<dbReference type="InterPro" id="IPR028082">
    <property type="entry name" value="Peripla_BP_I"/>
</dbReference>
<gene>
    <name evidence="1" type="ORF">NIES80_28130</name>
</gene>
<dbReference type="SUPFAM" id="SSF53822">
    <property type="entry name" value="Periplasmic binding protein-like I"/>
    <property type="match status" value="1"/>
</dbReference>
<dbReference type="EMBL" id="BJCF01000032">
    <property type="protein sequence ID" value="GCL43102.1"/>
    <property type="molecule type" value="Genomic_DNA"/>
</dbReference>
<reference evidence="2" key="1">
    <citation type="submission" date="2019-02" db="EMBL/GenBank/DDBJ databases">
        <title>Draft genome sequence of Dolichospermum planctonicum NIES-80.</title>
        <authorList>
            <person name="Yamaguchi H."/>
            <person name="Suzuki S."/>
            <person name="Kawachi M."/>
        </authorList>
    </citation>
    <scope>NUCLEOTIDE SEQUENCE [LARGE SCALE GENOMIC DNA]</scope>
    <source>
        <strain evidence="2">NIES-80</strain>
    </source>
</reference>